<dbReference type="RefSeq" id="WP_166584765.1">
    <property type="nucleotide sequence ID" value="NZ_WWEO01000039.1"/>
</dbReference>
<organism evidence="2 3">
    <name type="scientific">Mucilaginibacter agri</name>
    <dbReference type="NCBI Taxonomy" id="2695265"/>
    <lineage>
        <taxon>Bacteria</taxon>
        <taxon>Pseudomonadati</taxon>
        <taxon>Bacteroidota</taxon>
        <taxon>Sphingobacteriia</taxon>
        <taxon>Sphingobacteriales</taxon>
        <taxon>Sphingobacteriaceae</taxon>
        <taxon>Mucilaginibacter</taxon>
    </lineage>
</organism>
<feature type="domain" description="Ig-like" evidence="1">
    <location>
        <begin position="336"/>
        <end position="417"/>
    </location>
</feature>
<protein>
    <recommendedName>
        <fullName evidence="1">Ig-like domain-containing protein</fullName>
    </recommendedName>
</protein>
<name>A0A965ZFE0_9SPHI</name>
<dbReference type="Proteomes" id="UP000638732">
    <property type="component" value="Unassembled WGS sequence"/>
</dbReference>
<dbReference type="Pfam" id="PF19081">
    <property type="entry name" value="Ig_7"/>
    <property type="match status" value="1"/>
</dbReference>
<proteinExistence type="predicted"/>
<dbReference type="AlphaFoldDB" id="A0A965ZFE0"/>
<sequence>MYATATPQVNAGLLTSVDNPGNAADGNPSTFSVMNRLVGVGNLITVTQYLSFPSQITSGTPVTVKVNLPAGLISLLGGVQIQPFTGLNYSVLTGWQANAAGSGTTVSSLVGVAAGAGDMELTVTPTANYDGVWVTMSGVAVGQSMKLYDAYVMKTTPTQSDCGTAVDVLAGTRAALGISLLNASGTVDNPTNAIDNDATTYAQLNVGAQVLSEAYLTTIFNTPSQPGDVVRMLLRNVSGGLLNLGLISNFTIQLYNGSTPVGSPILSASSALKLTALSGTSVSDLYQLDISSLSTDLPFDRVDIQIGGVAAVGTSLRVYDVRRLPATPVTSMDGVTSSSKSVCQGSSSTLAVSNPQSSCTTYSWYSSASGGTALATGTSYTPPASGLGATNTYYVQANRTGCTEVSDRIPVTINVNPSPTISYSVTPRTCKGTTTASMSYSSSNTPTTYSIVWNAPALAVGFTNVTNAVLPVGTLTVAVPAGAAANTYTGTITVQNGNGCLSTGAPFSVIVDDKPTSPVLTVAN</sequence>
<keyword evidence="3" id="KW-1185">Reference proteome</keyword>
<evidence type="ECO:0000313" key="2">
    <source>
        <dbReference type="EMBL" id="NCD68746.1"/>
    </source>
</evidence>
<dbReference type="InterPro" id="IPR044023">
    <property type="entry name" value="Ig_7"/>
</dbReference>
<comment type="caution">
    <text evidence="2">The sequence shown here is derived from an EMBL/GenBank/DDBJ whole genome shotgun (WGS) entry which is preliminary data.</text>
</comment>
<accession>A0A965ZFE0</accession>
<reference evidence="2" key="2">
    <citation type="submission" date="2020-10" db="EMBL/GenBank/DDBJ databases">
        <title>Mucilaginibacter sp. nov., isolated from soil.</title>
        <authorList>
            <person name="Jeon C.O."/>
        </authorList>
    </citation>
    <scope>NUCLEOTIDE SEQUENCE</scope>
    <source>
        <strain evidence="2">R11</strain>
    </source>
</reference>
<reference evidence="2" key="1">
    <citation type="submission" date="2020-01" db="EMBL/GenBank/DDBJ databases">
        <authorList>
            <person name="Seo Y.L."/>
        </authorList>
    </citation>
    <scope>NUCLEOTIDE SEQUENCE</scope>
    <source>
        <strain evidence="2">R11</strain>
    </source>
</reference>
<evidence type="ECO:0000259" key="1">
    <source>
        <dbReference type="Pfam" id="PF19081"/>
    </source>
</evidence>
<gene>
    <name evidence="2" type="ORF">GSY63_05205</name>
</gene>
<dbReference type="EMBL" id="WWEO01000039">
    <property type="protein sequence ID" value="NCD68746.1"/>
    <property type="molecule type" value="Genomic_DNA"/>
</dbReference>
<evidence type="ECO:0000313" key="3">
    <source>
        <dbReference type="Proteomes" id="UP000638732"/>
    </source>
</evidence>